<keyword evidence="4" id="KW-1185">Reference proteome</keyword>
<dbReference type="Pfam" id="PF19189">
    <property type="entry name" value="Mtf2"/>
    <property type="match status" value="1"/>
</dbReference>
<evidence type="ECO:0000313" key="4">
    <source>
        <dbReference type="Proteomes" id="UP001556367"/>
    </source>
</evidence>
<comment type="caution">
    <text evidence="3">The sequence shown here is derived from an EMBL/GenBank/DDBJ whole genome shotgun (WGS) entry which is preliminary data.</text>
</comment>
<feature type="compositionally biased region" description="Low complexity" evidence="1">
    <location>
        <begin position="91"/>
        <end position="101"/>
    </location>
</feature>
<evidence type="ECO:0000259" key="2">
    <source>
        <dbReference type="Pfam" id="PF19189"/>
    </source>
</evidence>
<feature type="compositionally biased region" description="Low complexity" evidence="1">
    <location>
        <begin position="38"/>
        <end position="47"/>
    </location>
</feature>
<reference evidence="4" key="1">
    <citation type="submission" date="2024-06" db="EMBL/GenBank/DDBJ databases">
        <title>Multi-omics analyses provide insights into the biosynthesis of the anticancer antibiotic pleurotin in Hohenbuehelia grisea.</title>
        <authorList>
            <person name="Weaver J.A."/>
            <person name="Alberti F."/>
        </authorList>
    </citation>
    <scope>NUCLEOTIDE SEQUENCE [LARGE SCALE GENOMIC DNA]</scope>
    <source>
        <strain evidence="4">T-177</strain>
    </source>
</reference>
<name>A0ABR3JMB5_9AGAR</name>
<evidence type="ECO:0000256" key="1">
    <source>
        <dbReference type="SAM" id="MobiDB-lite"/>
    </source>
</evidence>
<feature type="domain" description="Mtf2-like C-terminal" evidence="2">
    <location>
        <begin position="186"/>
        <end position="354"/>
    </location>
</feature>
<evidence type="ECO:0000313" key="3">
    <source>
        <dbReference type="EMBL" id="KAL0956201.1"/>
    </source>
</evidence>
<proteinExistence type="predicted"/>
<dbReference type="InterPro" id="IPR043837">
    <property type="entry name" value="Mtf2-like_C"/>
</dbReference>
<dbReference type="Proteomes" id="UP001556367">
    <property type="component" value="Unassembled WGS sequence"/>
</dbReference>
<dbReference type="EMBL" id="JASNQZ010000006">
    <property type="protein sequence ID" value="KAL0956201.1"/>
    <property type="molecule type" value="Genomic_DNA"/>
</dbReference>
<feature type="region of interest" description="Disordered" evidence="1">
    <location>
        <begin position="88"/>
        <end position="114"/>
    </location>
</feature>
<feature type="region of interest" description="Disordered" evidence="1">
    <location>
        <begin position="383"/>
        <end position="408"/>
    </location>
</feature>
<feature type="compositionally biased region" description="Polar residues" evidence="1">
    <location>
        <begin position="48"/>
        <end position="60"/>
    </location>
</feature>
<dbReference type="PANTHER" id="PTHR39468">
    <property type="entry name" value="CHROMOSOME 7, WHOLE GENOME SHOTGUN SEQUENCE"/>
    <property type="match status" value="1"/>
</dbReference>
<dbReference type="InterPro" id="IPR040009">
    <property type="entry name" value="Mtf2/C5D6.12-like"/>
</dbReference>
<feature type="region of interest" description="Disordered" evidence="1">
    <location>
        <begin position="38"/>
        <end position="64"/>
    </location>
</feature>
<organism evidence="3 4">
    <name type="scientific">Hohenbuehelia grisea</name>
    <dbReference type="NCBI Taxonomy" id="104357"/>
    <lineage>
        <taxon>Eukaryota</taxon>
        <taxon>Fungi</taxon>
        <taxon>Dikarya</taxon>
        <taxon>Basidiomycota</taxon>
        <taxon>Agaricomycotina</taxon>
        <taxon>Agaricomycetes</taxon>
        <taxon>Agaricomycetidae</taxon>
        <taxon>Agaricales</taxon>
        <taxon>Pleurotineae</taxon>
        <taxon>Pleurotaceae</taxon>
        <taxon>Hohenbuehelia</taxon>
    </lineage>
</organism>
<sequence length="408" mass="46482">MQTQLPRHLLKRSRYASLYCARKNLQWNWIRRQCYSTSESSSTNDTTVASSSSNHDSFSQAAPGEESIFSSKESVWDHVFNDIKEMPPLIPSAARRSSPSAGGDPLRTGRPRRQTMTAREINAFDEMFNMIFNAVSEQRVKTGSDSVDLNGDFARPLSIGKGTTTGDVFGNLRRNSKKIRWTSETDELLDRKKEAINMCDTDQQLLEWATEEVFGESLQYEAAWKKHPELPMQPPTYPHLVALLMRTFRDKYRDPHLALSIFNYARNISIASYVFGCSTQAYNELIETRWVCFKDVKGVHDALEEMVVNGVEFDTRTRKLVDDLRREVAGKNLWLEENDFGTGEVWNMLAKIDKLVKAGVRDTGTPGKLKWDEWKSVADETTDDDWAFGSWGAQSSDKGRNDTVSKSR</sequence>
<protein>
    <recommendedName>
        <fullName evidence="2">Mtf2-like C-terminal domain-containing protein</fullName>
    </recommendedName>
</protein>
<dbReference type="PANTHER" id="PTHR39468:SF1">
    <property type="entry name" value="MTF2-LIKE C-TERMINAL DOMAIN-CONTAINING PROTEIN"/>
    <property type="match status" value="1"/>
</dbReference>
<gene>
    <name evidence="3" type="ORF">HGRIS_002358</name>
</gene>
<accession>A0ABR3JMB5</accession>
<feature type="compositionally biased region" description="Basic and acidic residues" evidence="1">
    <location>
        <begin position="397"/>
        <end position="408"/>
    </location>
</feature>